<evidence type="ECO:0000313" key="7">
    <source>
        <dbReference type="Proteomes" id="UP000515292"/>
    </source>
</evidence>
<dbReference type="GO" id="GO:0008202">
    <property type="term" value="P:steroid metabolic process"/>
    <property type="evidence" value="ECO:0007669"/>
    <property type="project" value="UniProtKB-ARBA"/>
</dbReference>
<dbReference type="RefSeq" id="WP_182297569.1">
    <property type="nucleotide sequence ID" value="NZ_CP059851.1"/>
</dbReference>
<evidence type="ECO:0000259" key="5">
    <source>
        <dbReference type="Pfam" id="PF00890"/>
    </source>
</evidence>
<evidence type="ECO:0000256" key="3">
    <source>
        <dbReference type="ARBA" id="ARBA00022827"/>
    </source>
</evidence>
<evidence type="ECO:0000256" key="4">
    <source>
        <dbReference type="ARBA" id="ARBA00023002"/>
    </source>
</evidence>
<dbReference type="SUPFAM" id="SSF56425">
    <property type="entry name" value="Succinate dehydrogenase/fumarate reductase flavoprotein, catalytic domain"/>
    <property type="match status" value="1"/>
</dbReference>
<evidence type="ECO:0000256" key="2">
    <source>
        <dbReference type="ARBA" id="ARBA00022630"/>
    </source>
</evidence>
<keyword evidence="4" id="KW-0560">Oxidoreductase</keyword>
<name>A0A7G5IK54_9SPHN</name>
<dbReference type="AlphaFoldDB" id="A0A7G5IK54"/>
<dbReference type="EMBL" id="CP059851">
    <property type="protein sequence ID" value="QMW23746.1"/>
    <property type="molecule type" value="Genomic_DNA"/>
</dbReference>
<dbReference type="InterPro" id="IPR027477">
    <property type="entry name" value="Succ_DH/fumarate_Rdtase_cat_sf"/>
</dbReference>
<evidence type="ECO:0000313" key="6">
    <source>
        <dbReference type="EMBL" id="QMW23746.1"/>
    </source>
</evidence>
<keyword evidence="7" id="KW-1185">Reference proteome</keyword>
<dbReference type="SUPFAM" id="SSF51905">
    <property type="entry name" value="FAD/NAD(P)-binding domain"/>
    <property type="match status" value="1"/>
</dbReference>
<sequence length="457" mass="46633">MQTMNAPTVYFNDATGDDAPGAHVPLLVAGGGAAGWAAALSAAARGIGVAVVEQDARCLGLTSMSQGNAAAAGTRSQRAAGVADDAAAFLADIEAKSAGTACPVISRLVAENGGPCLDWLADEGVRLDFDAGWAPAFGHRTARLHAPPSKTGVELLAMLEAAAVRHGAMLLNEARLAALWVNDGRVRAVGIVRPDGAREVIGCDALVLATSGFNANPTLIARHIPAMAQARVHGWEGDRGDALLLGEALGAMTGDLDSYQGLGMLADPHGIIVNLQLCVAGGIVVNDAGERFQNEVEDVSGAGARVAAQGGAWVVFDARQAAAAEGYPEFAELRALGALREVSRLRLPALAATLAAAEAVHRGERDDPFGRRFEVPPPRGAMQAIRVTGALFHTQGGLQIDARARVVRADGGVFDNLFAAGGAARGISGRGGSGYLPAAGIGHALTTGWVAGRAVRV</sequence>
<keyword evidence="3" id="KW-0274">FAD</keyword>
<dbReference type="Gene3D" id="3.50.50.60">
    <property type="entry name" value="FAD/NAD(P)-binding domain"/>
    <property type="match status" value="1"/>
</dbReference>
<protein>
    <submittedName>
        <fullName evidence="6">FAD-binding protein</fullName>
    </submittedName>
</protein>
<organism evidence="6 7">
    <name type="scientific">Sandaracinobacteroides saxicola</name>
    <dbReference type="NCBI Taxonomy" id="2759707"/>
    <lineage>
        <taxon>Bacteria</taxon>
        <taxon>Pseudomonadati</taxon>
        <taxon>Pseudomonadota</taxon>
        <taxon>Alphaproteobacteria</taxon>
        <taxon>Sphingomonadales</taxon>
        <taxon>Sphingosinicellaceae</taxon>
        <taxon>Sandaracinobacteroides</taxon>
    </lineage>
</organism>
<dbReference type="Gene3D" id="3.90.700.10">
    <property type="entry name" value="Succinate dehydrogenase/fumarate reductase flavoprotein, catalytic domain"/>
    <property type="match status" value="1"/>
</dbReference>
<feature type="domain" description="FAD-dependent oxidoreductase 2 FAD-binding" evidence="5">
    <location>
        <begin position="27"/>
        <end position="427"/>
    </location>
</feature>
<dbReference type="PANTHER" id="PTHR43400">
    <property type="entry name" value="FUMARATE REDUCTASE"/>
    <property type="match status" value="1"/>
</dbReference>
<dbReference type="InterPro" id="IPR003953">
    <property type="entry name" value="FAD-dep_OxRdtase_2_FAD-bd"/>
</dbReference>
<dbReference type="Proteomes" id="UP000515292">
    <property type="component" value="Chromosome"/>
</dbReference>
<reference evidence="6 7" key="1">
    <citation type="submission" date="2020-07" db="EMBL/GenBank/DDBJ databases">
        <title>Complete genome sequence for Sandaracinobacter sp. M6.</title>
        <authorList>
            <person name="Tang Y."/>
            <person name="Liu Q."/>
            <person name="Guo Z."/>
            <person name="Lei P."/>
            <person name="Huang B."/>
        </authorList>
    </citation>
    <scope>NUCLEOTIDE SEQUENCE [LARGE SCALE GENOMIC DNA]</scope>
    <source>
        <strain evidence="6 7">M6</strain>
    </source>
</reference>
<dbReference type="KEGG" id="sand:H3309_04475"/>
<dbReference type="PANTHER" id="PTHR43400:SF10">
    <property type="entry name" value="3-OXOSTEROID 1-DEHYDROGENASE"/>
    <property type="match status" value="1"/>
</dbReference>
<keyword evidence="2" id="KW-0285">Flavoprotein</keyword>
<dbReference type="InterPro" id="IPR050315">
    <property type="entry name" value="FAD-oxidoreductase_2"/>
</dbReference>
<dbReference type="InterPro" id="IPR036188">
    <property type="entry name" value="FAD/NAD-bd_sf"/>
</dbReference>
<proteinExistence type="predicted"/>
<comment type="cofactor">
    <cofactor evidence="1">
        <name>FAD</name>
        <dbReference type="ChEBI" id="CHEBI:57692"/>
    </cofactor>
</comment>
<dbReference type="Pfam" id="PF00890">
    <property type="entry name" value="FAD_binding_2"/>
    <property type="match status" value="1"/>
</dbReference>
<evidence type="ECO:0000256" key="1">
    <source>
        <dbReference type="ARBA" id="ARBA00001974"/>
    </source>
</evidence>
<accession>A0A7G5IK54</accession>
<dbReference type="GO" id="GO:0016491">
    <property type="term" value="F:oxidoreductase activity"/>
    <property type="evidence" value="ECO:0007669"/>
    <property type="project" value="UniProtKB-KW"/>
</dbReference>
<gene>
    <name evidence="6" type="ORF">H3309_04475</name>
</gene>